<reference evidence="2" key="1">
    <citation type="submission" date="2019-06" db="EMBL/GenBank/DDBJ databases">
        <authorList>
            <person name="Broberg M."/>
        </authorList>
    </citation>
    <scope>NUCLEOTIDE SEQUENCE [LARGE SCALE GENOMIC DNA]</scope>
</reference>
<dbReference type="Proteomes" id="UP000754883">
    <property type="component" value="Unassembled WGS sequence"/>
</dbReference>
<comment type="caution">
    <text evidence="1">The sequence shown here is derived from an EMBL/GenBank/DDBJ whole genome shotgun (WGS) entry which is preliminary data.</text>
</comment>
<gene>
    <name evidence="1" type="ORF">CBYS24578_00015269</name>
</gene>
<reference evidence="1 2" key="2">
    <citation type="submission" date="2021-10" db="EMBL/GenBank/DDBJ databases">
        <authorList>
            <person name="Piombo E."/>
        </authorList>
    </citation>
    <scope>NUCLEOTIDE SEQUENCE [LARGE SCALE GENOMIC DNA]</scope>
</reference>
<organism evidence="1 2">
    <name type="scientific">Clonostachys byssicola</name>
    <dbReference type="NCBI Taxonomy" id="160290"/>
    <lineage>
        <taxon>Eukaryota</taxon>
        <taxon>Fungi</taxon>
        <taxon>Dikarya</taxon>
        <taxon>Ascomycota</taxon>
        <taxon>Pezizomycotina</taxon>
        <taxon>Sordariomycetes</taxon>
        <taxon>Hypocreomycetidae</taxon>
        <taxon>Hypocreales</taxon>
        <taxon>Bionectriaceae</taxon>
        <taxon>Clonostachys</taxon>
    </lineage>
</organism>
<dbReference type="OrthoDB" id="3469466at2759"/>
<dbReference type="AlphaFoldDB" id="A0A9N9UUF9"/>
<proteinExistence type="predicted"/>
<evidence type="ECO:0000313" key="2">
    <source>
        <dbReference type="Proteomes" id="UP000754883"/>
    </source>
</evidence>
<sequence length="156" mass="17337">MPIFPYATDFELFTPDPRPIQARLDGQTVWYDPKRAVSAWLEMEKRLGFDSHEGSGSDEEPTREISHVLAMGGGTASEEDSCHEAFIDGPYQSYPPAIWQETEESKKSLLSAAGFCVFPWGTFDTLDESLPGKAYQNLRAQRPGLGLFDLENDGGD</sequence>
<keyword evidence="2" id="KW-1185">Reference proteome</keyword>
<protein>
    <submittedName>
        <fullName evidence="1">Uncharacterized protein</fullName>
    </submittedName>
</protein>
<evidence type="ECO:0000313" key="1">
    <source>
        <dbReference type="EMBL" id="CAG9998554.1"/>
    </source>
</evidence>
<dbReference type="EMBL" id="CABFNO020001547">
    <property type="protein sequence ID" value="CAG9998554.1"/>
    <property type="molecule type" value="Genomic_DNA"/>
</dbReference>
<name>A0A9N9UUF9_9HYPO</name>
<accession>A0A9N9UUF9</accession>